<evidence type="ECO:0000256" key="6">
    <source>
        <dbReference type="SAM" id="MobiDB-lite"/>
    </source>
</evidence>
<feature type="transmembrane region" description="Helical" evidence="7">
    <location>
        <begin position="335"/>
        <end position="357"/>
    </location>
</feature>
<evidence type="ECO:0000256" key="2">
    <source>
        <dbReference type="ARBA" id="ARBA00023136"/>
    </source>
</evidence>
<keyword evidence="7" id="KW-0812">Transmembrane</keyword>
<dbReference type="Pfam" id="PF00226">
    <property type="entry name" value="DnaJ"/>
    <property type="match status" value="1"/>
</dbReference>
<feature type="transmembrane region" description="Helical" evidence="7">
    <location>
        <begin position="414"/>
        <end position="437"/>
    </location>
</feature>
<feature type="domain" description="J" evidence="8">
    <location>
        <begin position="9"/>
        <end position="72"/>
    </location>
</feature>
<feature type="transmembrane region" description="Helical" evidence="7">
    <location>
        <begin position="162"/>
        <end position="183"/>
    </location>
</feature>
<keyword evidence="4" id="KW-0143">Chaperone</keyword>
<evidence type="ECO:0000256" key="7">
    <source>
        <dbReference type="SAM" id="Phobius"/>
    </source>
</evidence>
<feature type="region of interest" description="Disordered" evidence="6">
    <location>
        <begin position="365"/>
        <end position="407"/>
    </location>
</feature>
<evidence type="ECO:0000256" key="5">
    <source>
        <dbReference type="ARBA" id="ARBA00023288"/>
    </source>
</evidence>
<feature type="transmembrane region" description="Helical" evidence="7">
    <location>
        <begin position="312"/>
        <end position="329"/>
    </location>
</feature>
<dbReference type="PANTHER" id="PTHR44027">
    <property type="entry name" value="DNAJ HOMOLOG SUBFAMILY C MEMBER 5 HOMOLOG"/>
    <property type="match status" value="1"/>
</dbReference>
<dbReference type="EMBL" id="JAECZO010000155">
    <property type="protein sequence ID" value="KAK7198511.1"/>
    <property type="molecule type" value="Genomic_DNA"/>
</dbReference>
<dbReference type="InterPro" id="IPR036869">
    <property type="entry name" value="J_dom_sf"/>
</dbReference>
<keyword evidence="9" id="KW-0346">Stress response</keyword>
<keyword evidence="5" id="KW-0449">Lipoprotein</keyword>
<gene>
    <name evidence="9" type="ORF">NESM_000812600</name>
</gene>
<dbReference type="Gene3D" id="1.10.287.110">
    <property type="entry name" value="DnaJ domain"/>
    <property type="match status" value="1"/>
</dbReference>
<feature type="compositionally biased region" description="Low complexity" evidence="6">
    <location>
        <begin position="497"/>
        <end position="526"/>
    </location>
</feature>
<feature type="compositionally biased region" description="Low complexity" evidence="6">
    <location>
        <begin position="382"/>
        <end position="395"/>
    </location>
</feature>
<evidence type="ECO:0000313" key="9">
    <source>
        <dbReference type="EMBL" id="KAK7198511.1"/>
    </source>
</evidence>
<feature type="compositionally biased region" description="Gly residues" evidence="6">
    <location>
        <begin position="232"/>
        <end position="244"/>
    </location>
</feature>
<name>A0AAW0EYA9_9TRYP</name>
<reference evidence="9 10" key="1">
    <citation type="journal article" date="2021" name="MBio">
        <title>A New Model Trypanosomatid, Novymonas esmeraldas: Genomic Perception of Its 'Candidatus Pandoraea novymonadis' Endosymbiont.</title>
        <authorList>
            <person name="Zakharova A."/>
            <person name="Saura A."/>
            <person name="Butenko A."/>
            <person name="Podesvova L."/>
            <person name="Warmusova S."/>
            <person name="Kostygov A.Y."/>
            <person name="Nenarokova A."/>
            <person name="Lukes J."/>
            <person name="Opperdoes F.R."/>
            <person name="Yurchenko V."/>
        </authorList>
    </citation>
    <scope>NUCLEOTIDE SEQUENCE [LARGE SCALE GENOMIC DNA]</scope>
    <source>
        <strain evidence="9 10">E262AT.01</strain>
    </source>
</reference>
<feature type="region of interest" description="Disordered" evidence="6">
    <location>
        <begin position="497"/>
        <end position="587"/>
    </location>
</feature>
<protein>
    <submittedName>
        <fullName evidence="9">Heat shock protein</fullName>
    </submittedName>
</protein>
<feature type="transmembrane region" description="Helical" evidence="7">
    <location>
        <begin position="90"/>
        <end position="118"/>
    </location>
</feature>
<evidence type="ECO:0000256" key="4">
    <source>
        <dbReference type="ARBA" id="ARBA00023186"/>
    </source>
</evidence>
<dbReference type="SMART" id="SM00271">
    <property type="entry name" value="DnaJ"/>
    <property type="match status" value="1"/>
</dbReference>
<dbReference type="PANTHER" id="PTHR44027:SF7">
    <property type="entry name" value="DNAJ HOMOLOG SUBFAMILY C MEMBER 5 HOMOLOG"/>
    <property type="match status" value="1"/>
</dbReference>
<organism evidence="9 10">
    <name type="scientific">Novymonas esmeraldas</name>
    <dbReference type="NCBI Taxonomy" id="1808958"/>
    <lineage>
        <taxon>Eukaryota</taxon>
        <taxon>Discoba</taxon>
        <taxon>Euglenozoa</taxon>
        <taxon>Kinetoplastea</taxon>
        <taxon>Metakinetoplastina</taxon>
        <taxon>Trypanosomatida</taxon>
        <taxon>Trypanosomatidae</taxon>
        <taxon>Novymonas</taxon>
    </lineage>
</organism>
<dbReference type="AlphaFoldDB" id="A0AAW0EYA9"/>
<dbReference type="CDD" id="cd06257">
    <property type="entry name" value="DnaJ"/>
    <property type="match status" value="1"/>
</dbReference>
<dbReference type="GO" id="GO:0016020">
    <property type="term" value="C:membrane"/>
    <property type="evidence" value="ECO:0007669"/>
    <property type="project" value="UniProtKB-SubCell"/>
</dbReference>
<sequence>MLQRQCSGELYEVLELDAQCTTAEVTQQYRRLALRYHPDRNAGTTVAHFQRIEEAHRVLTDPQQRQLYDAVGREGLKQLGDYGGGMVGSLLLAVGNIAAGCLLLGLMTTALFLSLLIGCYKLDAPREWPSWGVVLIPFWCLLPVVLLASVTVMAASVRRRTYILLLPSARLLLSCVAAAVTAAALDHRLRPVTAFIPWLVWYALGTVSDILLLVPTVYARTHSPLSDVGDDSGSGSGGGGGGGANSVDAAASHEHDGSHTRSTRPWMTWQYLRDVAEAAFEAVCVYTFIAFAFQRAAQQEARRRGRRASSSIAAVAGDALVSGLTPATPPPPPVLSFWVVLAPLVVYFGAHVLLGALEAILVDSTTPTSPSSSPDEETPVNAATTAAGTAASSSSSPPPPPPRRRRRRASCGECVANVLLRTSSPVCGLYMVCMWAAKAEYEYNKRISGPDPSALLAFLPILILLGSLALLVCCGGCVVVCIGGALSAAEDRPATAAASSTPAPAPAAGAGAAAAPGAPPATSSPRSARRAVNGGGTTRSSAASNGRESRTPPSTSSSPRADRTHGLGTASLTASGGGGGTASSATFRGGTARDVAIEHID</sequence>
<keyword evidence="3" id="KW-0564">Palmitate</keyword>
<accession>A0AAW0EYA9</accession>
<evidence type="ECO:0000256" key="3">
    <source>
        <dbReference type="ARBA" id="ARBA00023139"/>
    </source>
</evidence>
<evidence type="ECO:0000256" key="1">
    <source>
        <dbReference type="ARBA" id="ARBA00004635"/>
    </source>
</evidence>
<keyword evidence="7" id="KW-1133">Transmembrane helix</keyword>
<keyword evidence="10" id="KW-1185">Reference proteome</keyword>
<feature type="transmembrane region" description="Helical" evidence="7">
    <location>
        <begin position="457"/>
        <end position="482"/>
    </location>
</feature>
<dbReference type="PRINTS" id="PR00625">
    <property type="entry name" value="JDOMAIN"/>
</dbReference>
<proteinExistence type="predicted"/>
<evidence type="ECO:0000259" key="8">
    <source>
        <dbReference type="PROSITE" id="PS50076"/>
    </source>
</evidence>
<comment type="subcellular location">
    <subcellularLocation>
        <location evidence="1">Membrane</location>
        <topology evidence="1">Lipid-anchor</topology>
    </subcellularLocation>
</comment>
<comment type="caution">
    <text evidence="9">The sequence shown here is derived from an EMBL/GenBank/DDBJ whole genome shotgun (WGS) entry which is preliminary data.</text>
</comment>
<dbReference type="Proteomes" id="UP001430356">
    <property type="component" value="Unassembled WGS sequence"/>
</dbReference>
<feature type="region of interest" description="Disordered" evidence="6">
    <location>
        <begin position="228"/>
        <end position="262"/>
    </location>
</feature>
<evidence type="ECO:0000313" key="10">
    <source>
        <dbReference type="Proteomes" id="UP001430356"/>
    </source>
</evidence>
<feature type="transmembrane region" description="Helical" evidence="7">
    <location>
        <begin position="195"/>
        <end position="214"/>
    </location>
</feature>
<keyword evidence="2 7" id="KW-0472">Membrane</keyword>
<dbReference type="InterPro" id="IPR051434">
    <property type="entry name" value="DnaJ_C_subfamily_member5"/>
</dbReference>
<dbReference type="SUPFAM" id="SSF46565">
    <property type="entry name" value="Chaperone J-domain"/>
    <property type="match status" value="1"/>
</dbReference>
<feature type="transmembrane region" description="Helical" evidence="7">
    <location>
        <begin position="130"/>
        <end position="155"/>
    </location>
</feature>
<dbReference type="GO" id="GO:0005737">
    <property type="term" value="C:cytoplasm"/>
    <property type="evidence" value="ECO:0007669"/>
    <property type="project" value="UniProtKB-ARBA"/>
</dbReference>
<dbReference type="InterPro" id="IPR001623">
    <property type="entry name" value="DnaJ_domain"/>
</dbReference>
<dbReference type="PROSITE" id="PS50076">
    <property type="entry name" value="DNAJ_2"/>
    <property type="match status" value="1"/>
</dbReference>